<comment type="caution">
    <text evidence="1">The sequence shown here is derived from an EMBL/GenBank/DDBJ whole genome shotgun (WGS) entry which is preliminary data.</text>
</comment>
<dbReference type="EMBL" id="MTEJ01000007">
    <property type="protein sequence ID" value="OQX16159.1"/>
    <property type="molecule type" value="Genomic_DNA"/>
</dbReference>
<accession>A0A1Y1QXH8</accession>
<protein>
    <recommendedName>
        <fullName evidence="3">Phage tail protein</fullName>
    </recommendedName>
</protein>
<proteinExistence type="predicted"/>
<dbReference type="Proteomes" id="UP000192491">
    <property type="component" value="Unassembled WGS sequence"/>
</dbReference>
<organism evidence="1 2">
    <name type="scientific">Thiothrix lacustris</name>
    <dbReference type="NCBI Taxonomy" id="525917"/>
    <lineage>
        <taxon>Bacteria</taxon>
        <taxon>Pseudomonadati</taxon>
        <taxon>Pseudomonadota</taxon>
        <taxon>Gammaproteobacteria</taxon>
        <taxon>Thiotrichales</taxon>
        <taxon>Thiotrichaceae</taxon>
        <taxon>Thiothrix</taxon>
    </lineage>
</organism>
<reference evidence="1 2" key="1">
    <citation type="submission" date="2017-01" db="EMBL/GenBank/DDBJ databases">
        <title>Novel large sulfur bacteria in the metagenomes of groundwater-fed chemosynthetic microbial mats in the Lake Huron basin.</title>
        <authorList>
            <person name="Sharrar A.M."/>
            <person name="Flood B.E."/>
            <person name="Bailey J.V."/>
            <person name="Jones D.S."/>
            <person name="Biddanda B."/>
            <person name="Ruberg S.A."/>
            <person name="Marcus D.N."/>
            <person name="Dick G.J."/>
        </authorList>
    </citation>
    <scope>NUCLEOTIDE SEQUENCE [LARGE SCALE GENOMIC DNA]</scope>
    <source>
        <strain evidence="1">A8</strain>
    </source>
</reference>
<evidence type="ECO:0008006" key="3">
    <source>
        <dbReference type="Google" id="ProtNLM"/>
    </source>
</evidence>
<evidence type="ECO:0000313" key="2">
    <source>
        <dbReference type="Proteomes" id="UP000192491"/>
    </source>
</evidence>
<name>A0A1Y1QXH8_9GAMM</name>
<dbReference type="InterPro" id="IPR006498">
    <property type="entry name" value="Tail_tube"/>
</dbReference>
<sequence>MNIDVLTRLPHSLMGFDVFLDGVDFWGVVESGELPDFEEEVEKFMAGTGVAPVSVPVAMKEMSTKVKIAEPSPDIYKRFGQRSQLVFRGSLFASGGDEIPMVVTQTGLLQKISGVKAEAGKRSGGIEFNHDADTITLEINGEELIYIDNINCIKRIGGVNLTASRLSNLGR</sequence>
<gene>
    <name evidence="1" type="ORF">BWK73_04665</name>
</gene>
<dbReference type="Pfam" id="PF04985">
    <property type="entry name" value="Phage_tube"/>
    <property type="match status" value="1"/>
</dbReference>
<dbReference type="AlphaFoldDB" id="A0A1Y1QXH8"/>
<evidence type="ECO:0000313" key="1">
    <source>
        <dbReference type="EMBL" id="OQX16159.1"/>
    </source>
</evidence>